<feature type="region of interest" description="Disordered" evidence="3">
    <location>
        <begin position="869"/>
        <end position="899"/>
    </location>
</feature>
<organism evidence="5 6">
    <name type="scientific">Hucho hucho</name>
    <name type="common">huchen</name>
    <dbReference type="NCBI Taxonomy" id="62062"/>
    <lineage>
        <taxon>Eukaryota</taxon>
        <taxon>Metazoa</taxon>
        <taxon>Chordata</taxon>
        <taxon>Craniata</taxon>
        <taxon>Vertebrata</taxon>
        <taxon>Euteleostomi</taxon>
        <taxon>Actinopterygii</taxon>
        <taxon>Neopterygii</taxon>
        <taxon>Teleostei</taxon>
        <taxon>Protacanthopterygii</taxon>
        <taxon>Salmoniformes</taxon>
        <taxon>Salmonidae</taxon>
        <taxon>Salmoninae</taxon>
        <taxon>Hucho</taxon>
    </lineage>
</organism>
<dbReference type="GeneTree" id="ENSGT00940000156371"/>
<dbReference type="InterPro" id="IPR037810">
    <property type="entry name" value="PHLDB1/2/3_PH"/>
</dbReference>
<dbReference type="GO" id="GO:0045180">
    <property type="term" value="C:basal cortex"/>
    <property type="evidence" value="ECO:0007669"/>
    <property type="project" value="TreeGrafter"/>
</dbReference>
<keyword evidence="6" id="KW-1185">Reference proteome</keyword>
<reference evidence="5" key="3">
    <citation type="submission" date="2025-09" db="UniProtKB">
        <authorList>
            <consortium name="Ensembl"/>
        </authorList>
    </citation>
    <scope>IDENTIFICATION</scope>
</reference>
<dbReference type="Gene3D" id="2.30.29.30">
    <property type="entry name" value="Pleckstrin-homology domain (PH domain)/Phosphotyrosine-binding domain (PTB)"/>
    <property type="match status" value="1"/>
</dbReference>
<feature type="compositionally biased region" description="Low complexity" evidence="3">
    <location>
        <begin position="354"/>
        <end position="365"/>
    </location>
</feature>
<keyword evidence="1 2" id="KW-0175">Coiled coil</keyword>
<feature type="coiled-coil region" evidence="2">
    <location>
        <begin position="1041"/>
        <end position="1107"/>
    </location>
</feature>
<dbReference type="PROSITE" id="PS50003">
    <property type="entry name" value="PH_DOMAIN"/>
    <property type="match status" value="1"/>
</dbReference>
<dbReference type="InterPro" id="IPR052212">
    <property type="entry name" value="PH-like_domain"/>
</dbReference>
<evidence type="ECO:0000256" key="2">
    <source>
        <dbReference type="SAM" id="Coils"/>
    </source>
</evidence>
<feature type="region of interest" description="Disordered" evidence="3">
    <location>
        <begin position="561"/>
        <end position="627"/>
    </location>
</feature>
<feature type="compositionally biased region" description="Low complexity" evidence="3">
    <location>
        <begin position="77"/>
        <end position="95"/>
    </location>
</feature>
<proteinExistence type="predicted"/>
<feature type="compositionally biased region" description="Basic and acidic residues" evidence="3">
    <location>
        <begin position="890"/>
        <end position="899"/>
    </location>
</feature>
<dbReference type="Proteomes" id="UP000314982">
    <property type="component" value="Unassembled WGS sequence"/>
</dbReference>
<reference evidence="5" key="2">
    <citation type="submission" date="2025-08" db="UniProtKB">
        <authorList>
            <consortium name="Ensembl"/>
        </authorList>
    </citation>
    <scope>IDENTIFICATION</scope>
</reference>
<feature type="domain" description="PH" evidence="4">
    <location>
        <begin position="1149"/>
        <end position="1252"/>
    </location>
</feature>
<feature type="region of interest" description="Disordered" evidence="3">
    <location>
        <begin position="310"/>
        <end position="503"/>
    </location>
</feature>
<dbReference type="SMART" id="SM00233">
    <property type="entry name" value="PH"/>
    <property type="match status" value="1"/>
</dbReference>
<feature type="compositionally biased region" description="Low complexity" evidence="3">
    <location>
        <begin position="469"/>
        <end position="487"/>
    </location>
</feature>
<accession>A0A4W5JQE8</accession>
<dbReference type="Pfam" id="PF00169">
    <property type="entry name" value="PH"/>
    <property type="match status" value="1"/>
</dbReference>
<dbReference type="Ensembl" id="ENSHHUT00000002062.1">
    <property type="protein sequence ID" value="ENSHHUP00000001989.1"/>
    <property type="gene ID" value="ENSHHUG00000001225.1"/>
</dbReference>
<feature type="compositionally biased region" description="Gly residues" evidence="3">
    <location>
        <begin position="408"/>
        <end position="418"/>
    </location>
</feature>
<feature type="compositionally biased region" description="Basic and acidic residues" evidence="3">
    <location>
        <begin position="488"/>
        <end position="503"/>
    </location>
</feature>
<name>A0A4W5JQE8_9TELE</name>
<feature type="compositionally biased region" description="Low complexity" evidence="3">
    <location>
        <begin position="175"/>
        <end position="197"/>
    </location>
</feature>
<feature type="compositionally biased region" description="Polar residues" evidence="3">
    <location>
        <begin position="321"/>
        <end position="334"/>
    </location>
</feature>
<feature type="compositionally biased region" description="Low complexity" evidence="3">
    <location>
        <begin position="571"/>
        <end position="580"/>
    </location>
</feature>
<feature type="coiled-coil region" evidence="2">
    <location>
        <begin position="648"/>
        <end position="721"/>
    </location>
</feature>
<evidence type="ECO:0000259" key="4">
    <source>
        <dbReference type="PROSITE" id="PS50003"/>
    </source>
</evidence>
<dbReference type="SUPFAM" id="SSF50729">
    <property type="entry name" value="PH domain-like"/>
    <property type="match status" value="1"/>
</dbReference>
<feature type="compositionally biased region" description="Gly residues" evidence="3">
    <location>
        <begin position="444"/>
        <end position="454"/>
    </location>
</feature>
<reference evidence="6" key="1">
    <citation type="submission" date="2018-06" db="EMBL/GenBank/DDBJ databases">
        <title>Genome assembly of Danube salmon.</title>
        <authorList>
            <person name="Macqueen D.J."/>
            <person name="Gundappa M.K."/>
        </authorList>
    </citation>
    <scope>NUCLEOTIDE SEQUENCE [LARGE SCALE GENOMIC DNA]</scope>
</reference>
<dbReference type="InterPro" id="IPR001849">
    <property type="entry name" value="PH_domain"/>
</dbReference>
<dbReference type="PANTHER" id="PTHR12156">
    <property type="entry name" value="PLECKSTRIN HOMOLOGY-LIKE DOMAIN, FAMILY B, MEMBER 3"/>
    <property type="match status" value="1"/>
</dbReference>
<evidence type="ECO:0000256" key="3">
    <source>
        <dbReference type="SAM" id="MobiDB-lite"/>
    </source>
</evidence>
<feature type="compositionally biased region" description="Polar residues" evidence="3">
    <location>
        <begin position="135"/>
        <end position="147"/>
    </location>
</feature>
<dbReference type="CDD" id="cd14673">
    <property type="entry name" value="PH_PHLDB1_2"/>
    <property type="match status" value="1"/>
</dbReference>
<protein>
    <submittedName>
        <fullName evidence="5">Pleckstrin homology-like domain, family B, member 2b</fullName>
    </submittedName>
</protein>
<evidence type="ECO:0000256" key="1">
    <source>
        <dbReference type="ARBA" id="ARBA00023054"/>
    </source>
</evidence>
<feature type="region of interest" description="Disordered" evidence="3">
    <location>
        <begin position="968"/>
        <end position="989"/>
    </location>
</feature>
<dbReference type="InterPro" id="IPR011993">
    <property type="entry name" value="PH-like_dom_sf"/>
</dbReference>
<feature type="compositionally biased region" description="Low complexity" evidence="3">
    <location>
        <begin position="277"/>
        <end position="298"/>
    </location>
</feature>
<feature type="region of interest" description="Disordered" evidence="3">
    <location>
        <begin position="62"/>
        <end position="298"/>
    </location>
</feature>
<evidence type="ECO:0000313" key="5">
    <source>
        <dbReference type="Ensembl" id="ENSHHUP00000001989.1"/>
    </source>
</evidence>
<dbReference type="GO" id="GO:0070507">
    <property type="term" value="P:regulation of microtubule cytoskeleton organization"/>
    <property type="evidence" value="ECO:0007669"/>
    <property type="project" value="TreeGrafter"/>
</dbReference>
<dbReference type="AlphaFoldDB" id="A0A4W5JQE8"/>
<dbReference type="PANTHER" id="PTHR12156:SF21">
    <property type="entry name" value="PLECKSTRIN HOMOLOGY-LIKE DOMAIN FAMILY B MEMBER 2"/>
    <property type="match status" value="1"/>
</dbReference>
<feature type="compositionally biased region" description="Low complexity" evidence="3">
    <location>
        <begin position="238"/>
        <end position="252"/>
    </location>
</feature>
<evidence type="ECO:0000313" key="6">
    <source>
        <dbReference type="Proteomes" id="UP000314982"/>
    </source>
</evidence>
<sequence length="1259" mass="139583">MKSMLPQKSPVSPLAYSTDYLKFSSDYSHGVVGGAGSARGMRSASELRDLMDTLQRKKIALETSLRANGDSGPSYFSMTQSPPTTPVTSPTSMSSAYQEQARRFYGSDRPPLSVKASAPPSPSRRSDPPSSRSSMTRNQSYQSQDSLLVSPGDGRRQLNPNSSPLLSMWNGGGSSNSVAGGESHSSPPPRSSLSPTSGAASVPSSPRLGRRSHGNHEPTPSNRTRKYSAGSIGGMMGSHSLSLPRLCPSSSPRSHDNGALALSTLPPTSRRSEPLRNSSHNNSQNHTTNSNYNHNQTTNFNYSQAQNMNHKRNQGEGVVSISLSTPKSPTQAPPDQTVPFRSGGSSSPRVAKKLSLTSTSSTSSLQEPEWPASCGVSPGPELFFGEREHRGGSLEPGLGLGERRQSFGKGGLEPGFGLGERRQSFGKGGVEPSLGLGERRQSFGKGGIEPGLGLGERRQSFGKGGVGAGVTPPGGFRSRSGSISSLSGKEELTDYHHRQRDERLREQEVERLERQRLETILSLCSELGRSEQNRERGIGSSVDTGAGLADLQKINRELEKLQVSDDDESESVFSDSTVNGNGAGSGSENGYYGNDEERPVRQRRSSGHRDNRAESPAVSLRSSATSHLARLPRTNQALVEEGQRRQEVTRVEEERIQVLNNMEELEQKIKELDNQMDESLREVEVERALVEAEQQAELAALQQERDSLETLNTKMSDMEQQAQNQETPDSEVLEAETKRFEDLEFQQLERESRHDEEKEKSTQQLLREIADYQRSTVTRKERLVALNKQAGQITQQAQREKDSFLKERTNLQMMLQREKDNLGSVERKYADLTGGRGFPLSPISLKEGYVTVSEINEIYSQLGGNPSPAPALVLANPSPDSEPIPPTDDSAQKPAEDEHFRSLEERKRLVKEGGAHLSDTLPRKKTTSIVTPQFNCATLGRSMPNKSHQPLVQSSSCGSILPRAMSVSSNRDTDKRCLHKGQPSSRAASQSNVYLDTYGYCDNGQAYDTMSVDSSDSMETSISACSPDNVSCASTSNVTKLAEMERLLKQAQAEKNRLIEHKEQEMESRKQALEEERRRREDLEKRLQEETNRRQKLIDREVKLREKQRAQSRPLTRYLPVRKDDFDLKAHIESAGHSADTCFHLSLTEKTCRGFLVKMGGKIKTWKKRWFVFDRNRRTLSYFSDKHEAKLKGVIYFQAIEEVYYDHLKNAHKSPNPCLTFSVKTHDRVYYMVAPSPEAMRIWMDVIVTGAEGYTQFMV</sequence>
<dbReference type="FunFam" id="2.30.29.30:FF:000006">
    <property type="entry name" value="Pleckstrin homology like domain family B member 1"/>
    <property type="match status" value="1"/>
</dbReference>